<dbReference type="AlphaFoldDB" id="A0A645HML9"/>
<evidence type="ECO:0000256" key="6">
    <source>
        <dbReference type="ARBA" id="ARBA00022777"/>
    </source>
</evidence>
<evidence type="ECO:0000256" key="8">
    <source>
        <dbReference type="ARBA" id="ARBA00023012"/>
    </source>
</evidence>
<comment type="caution">
    <text evidence="11">The sequence shown here is derived from an EMBL/GenBank/DDBJ whole genome shotgun (WGS) entry which is preliminary data.</text>
</comment>
<reference evidence="11" key="1">
    <citation type="submission" date="2019-08" db="EMBL/GenBank/DDBJ databases">
        <authorList>
            <person name="Kucharzyk K."/>
            <person name="Murdoch R.W."/>
            <person name="Higgins S."/>
            <person name="Loffler F."/>
        </authorList>
    </citation>
    <scope>NUCLEOTIDE SEQUENCE</scope>
</reference>
<evidence type="ECO:0000256" key="1">
    <source>
        <dbReference type="ARBA" id="ARBA00000085"/>
    </source>
</evidence>
<dbReference type="PROSITE" id="PS50109">
    <property type="entry name" value="HIS_KIN"/>
    <property type="match status" value="1"/>
</dbReference>
<dbReference type="InterPro" id="IPR003661">
    <property type="entry name" value="HisK_dim/P_dom"/>
</dbReference>
<keyword evidence="7" id="KW-0067">ATP-binding</keyword>
<evidence type="ECO:0000256" key="9">
    <source>
        <dbReference type="ARBA" id="ARBA00023136"/>
    </source>
</evidence>
<comment type="catalytic activity">
    <reaction evidence="1">
        <text>ATP + protein L-histidine = ADP + protein N-phospho-L-histidine.</text>
        <dbReference type="EC" id="2.7.13.3"/>
    </reaction>
</comment>
<dbReference type="GO" id="GO:0016020">
    <property type="term" value="C:membrane"/>
    <property type="evidence" value="ECO:0007669"/>
    <property type="project" value="UniProtKB-SubCell"/>
</dbReference>
<dbReference type="EC" id="2.7.13.3" evidence="3"/>
<comment type="subcellular location">
    <subcellularLocation>
        <location evidence="2">Membrane</location>
    </subcellularLocation>
</comment>
<dbReference type="GO" id="GO:0000155">
    <property type="term" value="F:phosphorelay sensor kinase activity"/>
    <property type="evidence" value="ECO:0007669"/>
    <property type="project" value="InterPro"/>
</dbReference>
<dbReference type="PANTHER" id="PTHR43711:SF1">
    <property type="entry name" value="HISTIDINE KINASE 1"/>
    <property type="match status" value="1"/>
</dbReference>
<accession>A0A645HML9</accession>
<keyword evidence="6 11" id="KW-0418">Kinase</keyword>
<dbReference type="PANTHER" id="PTHR43711">
    <property type="entry name" value="TWO-COMPONENT HISTIDINE KINASE"/>
    <property type="match status" value="1"/>
</dbReference>
<keyword evidence="5" id="KW-0547">Nucleotide-binding</keyword>
<dbReference type="InterPro" id="IPR005467">
    <property type="entry name" value="His_kinase_dom"/>
</dbReference>
<feature type="domain" description="Histidine kinase" evidence="10">
    <location>
        <begin position="38"/>
        <end position="115"/>
    </location>
</feature>
<evidence type="ECO:0000313" key="11">
    <source>
        <dbReference type="EMBL" id="MPN40295.1"/>
    </source>
</evidence>
<name>A0A645HML9_9ZZZZ</name>
<dbReference type="SMART" id="SM00388">
    <property type="entry name" value="HisKA"/>
    <property type="match status" value="1"/>
</dbReference>
<organism evidence="11">
    <name type="scientific">bioreactor metagenome</name>
    <dbReference type="NCBI Taxonomy" id="1076179"/>
    <lineage>
        <taxon>unclassified sequences</taxon>
        <taxon>metagenomes</taxon>
        <taxon>ecological metagenomes</taxon>
    </lineage>
</organism>
<dbReference type="InterPro" id="IPR036097">
    <property type="entry name" value="HisK_dim/P_sf"/>
</dbReference>
<dbReference type="EMBL" id="VSSQ01096617">
    <property type="protein sequence ID" value="MPN40295.1"/>
    <property type="molecule type" value="Genomic_DNA"/>
</dbReference>
<dbReference type="CDD" id="cd00082">
    <property type="entry name" value="HisKA"/>
    <property type="match status" value="1"/>
</dbReference>
<dbReference type="InterPro" id="IPR050736">
    <property type="entry name" value="Sensor_HK_Regulatory"/>
</dbReference>
<sequence length="115" mass="12657">MVGSFLDISKLKEAEQIIIEAGSRAEAASHAKSNFLASMSHELRTPLNSIIGFADVLKEETFGPLNDRQAKYLGNISISGKHLLKLIDDILDLSKIEAGKMELNPEEFSISETLR</sequence>
<evidence type="ECO:0000256" key="3">
    <source>
        <dbReference type="ARBA" id="ARBA00012438"/>
    </source>
</evidence>
<protein>
    <recommendedName>
        <fullName evidence="3">histidine kinase</fullName>
        <ecNumber evidence="3">2.7.13.3</ecNumber>
    </recommendedName>
</protein>
<gene>
    <name evidence="11" type="primary">divJ_3</name>
    <name evidence="11" type="ORF">SDC9_187831</name>
</gene>
<keyword evidence="9" id="KW-0472">Membrane</keyword>
<dbReference type="Pfam" id="PF00512">
    <property type="entry name" value="HisKA"/>
    <property type="match status" value="1"/>
</dbReference>
<evidence type="ECO:0000256" key="5">
    <source>
        <dbReference type="ARBA" id="ARBA00022741"/>
    </source>
</evidence>
<dbReference type="GO" id="GO:0005524">
    <property type="term" value="F:ATP binding"/>
    <property type="evidence" value="ECO:0007669"/>
    <property type="project" value="UniProtKB-KW"/>
</dbReference>
<dbReference type="Gene3D" id="1.10.287.130">
    <property type="match status" value="1"/>
</dbReference>
<dbReference type="FunFam" id="1.10.287.130:FF:000038">
    <property type="entry name" value="Sensory transduction histidine kinase"/>
    <property type="match status" value="1"/>
</dbReference>
<evidence type="ECO:0000256" key="4">
    <source>
        <dbReference type="ARBA" id="ARBA00022679"/>
    </source>
</evidence>
<keyword evidence="4 11" id="KW-0808">Transferase</keyword>
<keyword evidence="8" id="KW-0902">Two-component regulatory system</keyword>
<dbReference type="SUPFAM" id="SSF47384">
    <property type="entry name" value="Homodimeric domain of signal transducing histidine kinase"/>
    <property type="match status" value="1"/>
</dbReference>
<evidence type="ECO:0000256" key="7">
    <source>
        <dbReference type="ARBA" id="ARBA00022840"/>
    </source>
</evidence>
<proteinExistence type="predicted"/>
<evidence type="ECO:0000259" key="10">
    <source>
        <dbReference type="PROSITE" id="PS50109"/>
    </source>
</evidence>
<evidence type="ECO:0000256" key="2">
    <source>
        <dbReference type="ARBA" id="ARBA00004370"/>
    </source>
</evidence>